<organism evidence="2">
    <name type="scientific">Sesamum angustifolium</name>
    <dbReference type="NCBI Taxonomy" id="2727405"/>
    <lineage>
        <taxon>Eukaryota</taxon>
        <taxon>Viridiplantae</taxon>
        <taxon>Streptophyta</taxon>
        <taxon>Embryophyta</taxon>
        <taxon>Tracheophyta</taxon>
        <taxon>Spermatophyta</taxon>
        <taxon>Magnoliopsida</taxon>
        <taxon>eudicotyledons</taxon>
        <taxon>Gunneridae</taxon>
        <taxon>Pentapetalae</taxon>
        <taxon>asterids</taxon>
        <taxon>lamiids</taxon>
        <taxon>Lamiales</taxon>
        <taxon>Pedaliaceae</taxon>
        <taxon>Sesamum</taxon>
    </lineage>
</organism>
<sequence>MAESQQIVAARPLCRLQYPVAYLSRLQRILPAARWELYFRRPTRLVRRDGLANDTCPWGPEGPYCGSASGRRAFASSPDSDLEAFSHNPAHGRADIEGSKSNIAMNAWTPQCQVAFDNLKRAMVIDPVLALPDMSKLFTMETDALDFALGGILMQDGHPVAFESRKLKDVEWRYSVHEKELLELLSEFHSELEYRAGSSKHVADALSHRVDLATLGSVAALSSRAVATPVRDRARELLPGDPAAQGLVHLVEQGTAQQFWLEDELLMTKENCLYVPKGGDLRK</sequence>
<dbReference type="EMBL" id="JACGWK010000007">
    <property type="protein sequence ID" value="KAL0343620.1"/>
    <property type="molecule type" value="Genomic_DNA"/>
</dbReference>
<evidence type="ECO:0000259" key="1">
    <source>
        <dbReference type="Pfam" id="PF17919"/>
    </source>
</evidence>
<dbReference type="PANTHER" id="PTHR34072">
    <property type="entry name" value="ENZYMATIC POLYPROTEIN-RELATED"/>
    <property type="match status" value="1"/>
</dbReference>
<reference evidence="2" key="1">
    <citation type="submission" date="2020-06" db="EMBL/GenBank/DDBJ databases">
        <authorList>
            <person name="Li T."/>
            <person name="Hu X."/>
            <person name="Zhang T."/>
            <person name="Song X."/>
            <person name="Zhang H."/>
            <person name="Dai N."/>
            <person name="Sheng W."/>
            <person name="Hou X."/>
            <person name="Wei L."/>
        </authorList>
    </citation>
    <scope>NUCLEOTIDE SEQUENCE</scope>
    <source>
        <strain evidence="2">G01</strain>
        <tissue evidence="2">Leaf</tissue>
    </source>
</reference>
<dbReference type="AlphaFoldDB" id="A0AAW2NIK9"/>
<evidence type="ECO:0000313" key="2">
    <source>
        <dbReference type="EMBL" id="KAL0343620.1"/>
    </source>
</evidence>
<proteinExistence type="predicted"/>
<dbReference type="PANTHER" id="PTHR34072:SF41">
    <property type="entry name" value="REVERSE TRANSCRIPTASE_RETROTRANSPOSON-DERIVED PROTEIN RNASE H-LIKE DOMAIN-CONTAINING PROTEIN"/>
    <property type="match status" value="1"/>
</dbReference>
<dbReference type="InterPro" id="IPR041577">
    <property type="entry name" value="RT_RNaseH_2"/>
</dbReference>
<gene>
    <name evidence="2" type="ORF">Sangu_1249400</name>
</gene>
<dbReference type="SUPFAM" id="SSF56672">
    <property type="entry name" value="DNA/RNA polymerases"/>
    <property type="match status" value="1"/>
</dbReference>
<dbReference type="Pfam" id="PF17919">
    <property type="entry name" value="RT_RNaseH_2"/>
    <property type="match status" value="1"/>
</dbReference>
<dbReference type="InterPro" id="IPR043502">
    <property type="entry name" value="DNA/RNA_pol_sf"/>
</dbReference>
<feature type="domain" description="Reverse transcriptase/retrotransposon-derived protein RNase H-like" evidence="1">
    <location>
        <begin position="108"/>
        <end position="186"/>
    </location>
</feature>
<accession>A0AAW2NIK9</accession>
<name>A0AAW2NIK9_9LAMI</name>
<comment type="caution">
    <text evidence="2">The sequence shown here is derived from an EMBL/GenBank/DDBJ whole genome shotgun (WGS) entry which is preliminary data.</text>
</comment>
<protein>
    <recommendedName>
        <fullName evidence="1">Reverse transcriptase/retrotransposon-derived protein RNase H-like domain-containing protein</fullName>
    </recommendedName>
</protein>
<reference evidence="2" key="2">
    <citation type="journal article" date="2024" name="Plant">
        <title>Genomic evolution and insights into agronomic trait innovations of Sesamum species.</title>
        <authorList>
            <person name="Miao H."/>
            <person name="Wang L."/>
            <person name="Qu L."/>
            <person name="Liu H."/>
            <person name="Sun Y."/>
            <person name="Le M."/>
            <person name="Wang Q."/>
            <person name="Wei S."/>
            <person name="Zheng Y."/>
            <person name="Lin W."/>
            <person name="Duan Y."/>
            <person name="Cao H."/>
            <person name="Xiong S."/>
            <person name="Wang X."/>
            <person name="Wei L."/>
            <person name="Li C."/>
            <person name="Ma Q."/>
            <person name="Ju M."/>
            <person name="Zhao R."/>
            <person name="Li G."/>
            <person name="Mu C."/>
            <person name="Tian Q."/>
            <person name="Mei H."/>
            <person name="Zhang T."/>
            <person name="Gao T."/>
            <person name="Zhang H."/>
        </authorList>
    </citation>
    <scope>NUCLEOTIDE SEQUENCE</scope>
    <source>
        <strain evidence="2">G01</strain>
    </source>
</reference>